<proteinExistence type="predicted"/>
<dbReference type="OrthoDB" id="1751476at2759"/>
<dbReference type="Proteomes" id="UP000257109">
    <property type="component" value="Unassembled WGS sequence"/>
</dbReference>
<organism evidence="2 3">
    <name type="scientific">Mucuna pruriens</name>
    <name type="common">Velvet bean</name>
    <name type="synonym">Dolichos pruriens</name>
    <dbReference type="NCBI Taxonomy" id="157652"/>
    <lineage>
        <taxon>Eukaryota</taxon>
        <taxon>Viridiplantae</taxon>
        <taxon>Streptophyta</taxon>
        <taxon>Embryophyta</taxon>
        <taxon>Tracheophyta</taxon>
        <taxon>Spermatophyta</taxon>
        <taxon>Magnoliopsida</taxon>
        <taxon>eudicotyledons</taxon>
        <taxon>Gunneridae</taxon>
        <taxon>Pentapetalae</taxon>
        <taxon>rosids</taxon>
        <taxon>fabids</taxon>
        <taxon>Fabales</taxon>
        <taxon>Fabaceae</taxon>
        <taxon>Papilionoideae</taxon>
        <taxon>50 kb inversion clade</taxon>
        <taxon>NPAAA clade</taxon>
        <taxon>indigoferoid/millettioid clade</taxon>
        <taxon>Phaseoleae</taxon>
        <taxon>Mucuna</taxon>
    </lineage>
</organism>
<dbReference type="AlphaFoldDB" id="A0A371FU09"/>
<reference evidence="2" key="1">
    <citation type="submission" date="2018-05" db="EMBL/GenBank/DDBJ databases">
        <title>Draft genome of Mucuna pruriens seed.</title>
        <authorList>
            <person name="Nnadi N.E."/>
            <person name="Vos R."/>
            <person name="Hasami M.H."/>
            <person name="Devisetty U.K."/>
            <person name="Aguiy J.C."/>
        </authorList>
    </citation>
    <scope>NUCLEOTIDE SEQUENCE [LARGE SCALE GENOMIC DNA]</scope>
    <source>
        <strain evidence="2">JCA_2017</strain>
    </source>
</reference>
<name>A0A371FU09_MUCPR</name>
<feature type="domain" description="Retrovirus-related Pol polyprotein from transposon TNT 1-94-like beta-barrel" evidence="1">
    <location>
        <begin position="1"/>
        <end position="64"/>
    </location>
</feature>
<accession>A0A371FU09</accession>
<feature type="non-terminal residue" evidence="2">
    <location>
        <position position="160"/>
    </location>
</feature>
<dbReference type="Pfam" id="PF22936">
    <property type="entry name" value="Pol_BBD"/>
    <property type="match status" value="1"/>
</dbReference>
<dbReference type="EMBL" id="QJKJ01007816">
    <property type="protein sequence ID" value="RDX81837.1"/>
    <property type="molecule type" value="Genomic_DNA"/>
</dbReference>
<dbReference type="InterPro" id="IPR054722">
    <property type="entry name" value="PolX-like_BBD"/>
</dbReference>
<protein>
    <recommendedName>
        <fullName evidence="1">Retrovirus-related Pol polyprotein from transposon TNT 1-94-like beta-barrel domain-containing protein</fullName>
    </recommendedName>
</protein>
<dbReference type="PANTHER" id="PTHR47592:SF30">
    <property type="entry name" value="CCHC-TYPE DOMAIN-CONTAINING PROTEIN"/>
    <property type="match status" value="1"/>
</dbReference>
<evidence type="ECO:0000313" key="3">
    <source>
        <dbReference type="Proteomes" id="UP000257109"/>
    </source>
</evidence>
<evidence type="ECO:0000313" key="2">
    <source>
        <dbReference type="EMBL" id="RDX81837.1"/>
    </source>
</evidence>
<evidence type="ECO:0000259" key="1">
    <source>
        <dbReference type="Pfam" id="PF22936"/>
    </source>
</evidence>
<sequence>MFQEFEENADEALVYIGNSIVGGVRKGKILLKLTCDQTLALNNVLYILKMRRNLVSRILLHKVGLKICLAKVGLPNFERTNIDPKIDDVVFFVINSELEFITSNHTPELVGFPKGSKTVDTVMAIHNLVIDQMDIKIAFLNENLKKEIYVKQLEGFIVLG</sequence>
<comment type="caution">
    <text evidence="2">The sequence shown here is derived from an EMBL/GenBank/DDBJ whole genome shotgun (WGS) entry which is preliminary data.</text>
</comment>
<gene>
    <name evidence="2" type="ORF">CR513_37439</name>
</gene>
<dbReference type="PANTHER" id="PTHR47592">
    <property type="entry name" value="PBF68 PROTEIN"/>
    <property type="match status" value="1"/>
</dbReference>
<keyword evidence="3" id="KW-1185">Reference proteome</keyword>